<keyword evidence="2" id="KW-0472">Membrane</keyword>
<feature type="transmembrane region" description="Helical" evidence="2">
    <location>
        <begin position="85"/>
        <end position="105"/>
    </location>
</feature>
<dbReference type="AlphaFoldDB" id="A0A081BA90"/>
<protein>
    <submittedName>
        <fullName evidence="3">Putative transmembrane anti-sigma factor</fullName>
    </submittedName>
</protein>
<reference evidence="3 4" key="1">
    <citation type="submission" date="2014-07" db="EMBL/GenBank/DDBJ databases">
        <title>Tepidicaulis marinum gen. nov., sp. nov., a novel marine bacterium denitrifying nitrate to nitrous oxide strictly under microaerobic conditions.</title>
        <authorList>
            <person name="Takeuchi M."/>
            <person name="Yamagishi T."/>
            <person name="Kamagata Y."/>
            <person name="Oshima K."/>
            <person name="Hattori M."/>
            <person name="Katayama T."/>
            <person name="Hanada S."/>
            <person name="Tamaki H."/>
            <person name="Marumo K."/>
            <person name="Maeda H."/>
            <person name="Nedachi M."/>
            <person name="Iwasaki W."/>
            <person name="Suwa Y."/>
            <person name="Sakata S."/>
        </authorList>
    </citation>
    <scope>NUCLEOTIDE SEQUENCE [LARGE SCALE GENOMIC DNA]</scope>
    <source>
        <strain evidence="3 4">MA2</strain>
    </source>
</reference>
<feature type="region of interest" description="Disordered" evidence="1">
    <location>
        <begin position="264"/>
        <end position="293"/>
    </location>
</feature>
<keyword evidence="4" id="KW-1185">Reference proteome</keyword>
<gene>
    <name evidence="3" type="ORF">M2A_1457</name>
</gene>
<comment type="caution">
    <text evidence="3">The sequence shown here is derived from an EMBL/GenBank/DDBJ whole genome shotgun (WGS) entry which is preliminary data.</text>
</comment>
<evidence type="ECO:0000256" key="1">
    <source>
        <dbReference type="SAM" id="MobiDB-lite"/>
    </source>
</evidence>
<evidence type="ECO:0000256" key="2">
    <source>
        <dbReference type="SAM" id="Phobius"/>
    </source>
</evidence>
<keyword evidence="2" id="KW-1133">Transmembrane helix</keyword>
<evidence type="ECO:0000313" key="4">
    <source>
        <dbReference type="Proteomes" id="UP000028702"/>
    </source>
</evidence>
<organism evidence="3 4">
    <name type="scientific">Tepidicaulis marinus</name>
    <dbReference type="NCBI Taxonomy" id="1333998"/>
    <lineage>
        <taxon>Bacteria</taxon>
        <taxon>Pseudomonadati</taxon>
        <taxon>Pseudomonadota</taxon>
        <taxon>Alphaproteobacteria</taxon>
        <taxon>Hyphomicrobiales</taxon>
        <taxon>Parvibaculaceae</taxon>
        <taxon>Tepidicaulis</taxon>
    </lineage>
</organism>
<accession>A0A081BA90</accession>
<dbReference type="EMBL" id="BBIO01000006">
    <property type="protein sequence ID" value="GAK44958.1"/>
    <property type="molecule type" value="Genomic_DNA"/>
</dbReference>
<dbReference type="STRING" id="1333998.M2A_1457"/>
<dbReference type="Proteomes" id="UP000028702">
    <property type="component" value="Unassembled WGS sequence"/>
</dbReference>
<proteinExistence type="predicted"/>
<dbReference type="eggNOG" id="COG5662">
    <property type="taxonomic scope" value="Bacteria"/>
</dbReference>
<keyword evidence="2 3" id="KW-0812">Transmembrane</keyword>
<evidence type="ECO:0000313" key="3">
    <source>
        <dbReference type="EMBL" id="GAK44958.1"/>
    </source>
</evidence>
<sequence length="293" mass="31287">MTGRDEMTMIDLHAYADELLELEPERKARVEAWLESNPQKRALVQAIRRQNEEIAALFDAGDERASARLSEAFGPRESGKKLRPASAGMIAASLAAGVLGGYLFAGVVEQDAPRAVSKAETGAQLSVSAAEGASAAMQGAPAFELSRLAPDLSAAGFMYEGHEARRDTSGALRELRLLYRARQGTVAELSVKARAVPAERKVTETGIGGRTRLEWTDGVFDYRLVSNAAAAELENVKRTLGTQPAGIQLHLDAPETMQQVDAQEPPVTQGAPTAPELLPEAVPQPVNNFSSQG</sequence>
<name>A0A081BA90_9HYPH</name>
<dbReference type="RefSeq" id="WP_045445139.1">
    <property type="nucleotide sequence ID" value="NZ_BBIO01000006.1"/>
</dbReference>